<evidence type="ECO:0000256" key="4">
    <source>
        <dbReference type="ARBA" id="ARBA00023136"/>
    </source>
</evidence>
<evidence type="ECO:0000313" key="7">
    <source>
        <dbReference type="EMBL" id="RXS73892.1"/>
    </source>
</evidence>
<dbReference type="Gene3D" id="1.20.1540.10">
    <property type="entry name" value="Rhomboid-like"/>
    <property type="match status" value="1"/>
</dbReference>
<evidence type="ECO:0000256" key="5">
    <source>
        <dbReference type="SAM" id="Phobius"/>
    </source>
</evidence>
<evidence type="ECO:0000256" key="1">
    <source>
        <dbReference type="ARBA" id="ARBA00004141"/>
    </source>
</evidence>
<gene>
    <name evidence="7" type="ORF">ETP43_00585</name>
</gene>
<dbReference type="EMBL" id="SDKC01000001">
    <property type="protein sequence ID" value="RXS73892.1"/>
    <property type="molecule type" value="Genomic_DNA"/>
</dbReference>
<dbReference type="AlphaFoldDB" id="A0A4Q1REJ4"/>
<comment type="caution">
    <text evidence="7">The sequence shown here is derived from an EMBL/GenBank/DDBJ whole genome shotgun (WGS) entry which is preliminary data.</text>
</comment>
<keyword evidence="7" id="KW-0645">Protease</keyword>
<keyword evidence="7" id="KW-0378">Hydrolase</keyword>
<keyword evidence="3 5" id="KW-1133">Transmembrane helix</keyword>
<dbReference type="InterPro" id="IPR035952">
    <property type="entry name" value="Rhomboid-like_sf"/>
</dbReference>
<feature type="transmembrane region" description="Helical" evidence="5">
    <location>
        <begin position="118"/>
        <end position="135"/>
    </location>
</feature>
<protein>
    <submittedName>
        <fullName evidence="7">Rhomboid family intramembrane serine protease</fullName>
    </submittedName>
</protein>
<evidence type="ECO:0000256" key="3">
    <source>
        <dbReference type="ARBA" id="ARBA00022989"/>
    </source>
</evidence>
<keyword evidence="2 5" id="KW-0812">Transmembrane</keyword>
<dbReference type="InterPro" id="IPR022764">
    <property type="entry name" value="Peptidase_S54_rhomboid_dom"/>
</dbReference>
<evidence type="ECO:0000259" key="6">
    <source>
        <dbReference type="Pfam" id="PF01694"/>
    </source>
</evidence>
<evidence type="ECO:0000256" key="2">
    <source>
        <dbReference type="ARBA" id="ARBA00022692"/>
    </source>
</evidence>
<feature type="transmembrane region" description="Helical" evidence="5">
    <location>
        <begin position="142"/>
        <end position="160"/>
    </location>
</feature>
<accession>A0A4Q1REJ4</accession>
<keyword evidence="8" id="KW-1185">Reference proteome</keyword>
<comment type="subcellular location">
    <subcellularLocation>
        <location evidence="1">Membrane</location>
        <topology evidence="1">Multi-pass membrane protein</topology>
    </subcellularLocation>
</comment>
<proteinExistence type="predicted"/>
<feature type="domain" description="Peptidase S54 rhomboid" evidence="6">
    <location>
        <begin position="53"/>
        <end position="183"/>
    </location>
</feature>
<keyword evidence="4 5" id="KW-0472">Membrane</keyword>
<dbReference type="OrthoDB" id="5419261at2"/>
<dbReference type="Pfam" id="PF01694">
    <property type="entry name" value="Rhomboid"/>
    <property type="match status" value="1"/>
</dbReference>
<dbReference type="GO" id="GO:0006508">
    <property type="term" value="P:proteolysis"/>
    <property type="evidence" value="ECO:0007669"/>
    <property type="project" value="UniProtKB-KW"/>
</dbReference>
<dbReference type="SUPFAM" id="SSF144091">
    <property type="entry name" value="Rhomboid-like"/>
    <property type="match status" value="1"/>
</dbReference>
<dbReference type="GO" id="GO:0004252">
    <property type="term" value="F:serine-type endopeptidase activity"/>
    <property type="evidence" value="ECO:0007669"/>
    <property type="project" value="InterPro"/>
</dbReference>
<evidence type="ECO:0000313" key="8">
    <source>
        <dbReference type="Proteomes" id="UP000290106"/>
    </source>
</evidence>
<name>A0A4Q1REJ4_9FIRM</name>
<dbReference type="RefSeq" id="WP_129256758.1">
    <property type="nucleotide sequence ID" value="NZ_SDKC01000001.1"/>
</dbReference>
<dbReference type="Proteomes" id="UP000290106">
    <property type="component" value="Unassembled WGS sequence"/>
</dbReference>
<sequence length="193" mass="21327">MHRKLKITFNAPVTLGFVLICFIATLLGSISGGKITQKVFMTYHSSLTNPMTYFRFITHIFGHSGWEHFIGNASYLLLLGPMLEEKYGSKEWVEVIGMTAVVTGLMNYIFFWNTGLCGASGVVFAFIILASFTSFREGEIPLTFILAAVLFIGQQIYEGIMVRDNISNTAHITGGIVGAVIGYGSNRKSKYDL</sequence>
<reference evidence="7 8" key="1">
    <citation type="submission" date="2019-01" db="EMBL/GenBank/DDBJ databases">
        <title>Blautia sp. nov. KGMB01111 isolated human feces.</title>
        <authorList>
            <person name="Park J.-E."/>
            <person name="Kim J.-S."/>
            <person name="Park S.-H."/>
        </authorList>
    </citation>
    <scope>NUCLEOTIDE SEQUENCE [LARGE SCALE GENOMIC DNA]</scope>
    <source>
        <strain evidence="7 8">KGMB01111</strain>
    </source>
</reference>
<dbReference type="GO" id="GO:0016020">
    <property type="term" value="C:membrane"/>
    <property type="evidence" value="ECO:0007669"/>
    <property type="project" value="UniProtKB-SubCell"/>
</dbReference>
<dbReference type="PANTHER" id="PTHR43066">
    <property type="entry name" value="RHOMBOID-RELATED PROTEIN"/>
    <property type="match status" value="1"/>
</dbReference>
<organism evidence="7 8">
    <name type="scientific">Blautia faecicola</name>
    <dbReference type="NCBI Taxonomy" id="2509240"/>
    <lineage>
        <taxon>Bacteria</taxon>
        <taxon>Bacillati</taxon>
        <taxon>Bacillota</taxon>
        <taxon>Clostridia</taxon>
        <taxon>Lachnospirales</taxon>
        <taxon>Lachnospiraceae</taxon>
        <taxon>Blautia</taxon>
    </lineage>
</organism>